<accession>A0A8H5BHQ2</accession>
<protein>
    <recommendedName>
        <fullName evidence="7">16S/18S rRNA aminocarboxypropyltransferase Tsr3 C-terminal domain-containing protein</fullName>
    </recommendedName>
</protein>
<evidence type="ECO:0000256" key="2">
    <source>
        <dbReference type="ARBA" id="ARBA00022517"/>
    </source>
</evidence>
<dbReference type="GO" id="GO:0030490">
    <property type="term" value="P:maturation of SSU-rRNA"/>
    <property type="evidence" value="ECO:0007669"/>
    <property type="project" value="TreeGrafter"/>
</dbReference>
<feature type="compositionally biased region" description="Acidic residues" evidence="6">
    <location>
        <begin position="181"/>
        <end position="190"/>
    </location>
</feature>
<name>A0A8H5BHQ2_9AGAR</name>
<keyword evidence="3" id="KW-0698">rRNA processing</keyword>
<evidence type="ECO:0000256" key="3">
    <source>
        <dbReference type="ARBA" id="ARBA00022552"/>
    </source>
</evidence>
<dbReference type="EMBL" id="JAACJJ010000019">
    <property type="protein sequence ID" value="KAF5323268.1"/>
    <property type="molecule type" value="Genomic_DNA"/>
</dbReference>
<sequence>MGDLTDATPSAAAARGSPDLPIGPADIDIIAAAGLAVVECSWARLGDVPFNKIASPNEPFTYLLATNPANKGKPWRLNCVEALAAAFYIAGFEDCGHTPVVGVGWGAVFWDVNMCVPFFLLLPLPLPPYPPVPSPITCPALTLPQDNTNPAHSPQKLTPHRPPSSPSSSTTGTLAARGSGEIEEGEELDALENPMTRKAKRVDLLGNMPPPNDPPESESESKPEKPDEDEENPDEDDPLHPRNANADSGRGKHSFEADGNPPT</sequence>
<evidence type="ECO:0000256" key="6">
    <source>
        <dbReference type="SAM" id="MobiDB-lite"/>
    </source>
</evidence>
<dbReference type="InterPro" id="IPR007177">
    <property type="entry name" value="Tsr3_C"/>
</dbReference>
<evidence type="ECO:0000256" key="1">
    <source>
        <dbReference type="ARBA" id="ARBA00022490"/>
    </source>
</evidence>
<reference evidence="8 9" key="1">
    <citation type="journal article" date="2020" name="ISME J.">
        <title>Uncovering the hidden diversity of litter-decomposition mechanisms in mushroom-forming fungi.</title>
        <authorList>
            <person name="Floudas D."/>
            <person name="Bentzer J."/>
            <person name="Ahren D."/>
            <person name="Johansson T."/>
            <person name="Persson P."/>
            <person name="Tunlid A."/>
        </authorList>
    </citation>
    <scope>NUCLEOTIDE SEQUENCE [LARGE SCALE GENOMIC DNA]</scope>
    <source>
        <strain evidence="8 9">CBS 101986</strain>
    </source>
</reference>
<evidence type="ECO:0000259" key="7">
    <source>
        <dbReference type="Pfam" id="PF04034"/>
    </source>
</evidence>
<evidence type="ECO:0000256" key="4">
    <source>
        <dbReference type="ARBA" id="ARBA00022679"/>
    </source>
</evidence>
<feature type="region of interest" description="Disordered" evidence="6">
    <location>
        <begin position="140"/>
        <end position="263"/>
    </location>
</feature>
<feature type="domain" description="16S/18S rRNA aminocarboxypropyltransferase Tsr3 C-terminal" evidence="7">
    <location>
        <begin position="22"/>
        <end position="114"/>
    </location>
</feature>
<dbReference type="InterPro" id="IPR022968">
    <property type="entry name" value="Tsr3-like"/>
</dbReference>
<dbReference type="Proteomes" id="UP000567179">
    <property type="component" value="Unassembled WGS sequence"/>
</dbReference>
<keyword evidence="5" id="KW-0949">S-adenosyl-L-methionine</keyword>
<evidence type="ECO:0000313" key="9">
    <source>
        <dbReference type="Proteomes" id="UP000567179"/>
    </source>
</evidence>
<comment type="caution">
    <text evidence="8">The sequence shown here is derived from an EMBL/GenBank/DDBJ whole genome shotgun (WGS) entry which is preliminary data.</text>
</comment>
<dbReference type="PANTHER" id="PTHR20426">
    <property type="entry name" value="RIBOSOME BIOGENESIS PROTEIN TSR3 HOMOLOG"/>
    <property type="match status" value="1"/>
</dbReference>
<gene>
    <name evidence="8" type="ORF">D9619_013479</name>
</gene>
<dbReference type="PANTHER" id="PTHR20426:SF0">
    <property type="entry name" value="18S RRNA AMINOCARBOXYPROPYLTRANSFERASE"/>
    <property type="match status" value="1"/>
</dbReference>
<keyword evidence="9" id="KW-1185">Reference proteome</keyword>
<feature type="compositionally biased region" description="Acidic residues" evidence="6">
    <location>
        <begin position="226"/>
        <end position="237"/>
    </location>
</feature>
<dbReference type="AlphaFoldDB" id="A0A8H5BHQ2"/>
<dbReference type="OrthoDB" id="10262062at2759"/>
<evidence type="ECO:0000256" key="5">
    <source>
        <dbReference type="ARBA" id="ARBA00022691"/>
    </source>
</evidence>
<dbReference type="Pfam" id="PF04034">
    <property type="entry name" value="Ribo_biogen_C"/>
    <property type="match status" value="1"/>
</dbReference>
<proteinExistence type="predicted"/>
<feature type="compositionally biased region" description="Polar residues" evidence="6">
    <location>
        <begin position="144"/>
        <end position="156"/>
    </location>
</feature>
<dbReference type="GO" id="GO:0106388">
    <property type="term" value="F:rRNA small subunit aminocarboxypropyltransferase activity"/>
    <property type="evidence" value="ECO:0007669"/>
    <property type="project" value="InterPro"/>
</dbReference>
<organism evidence="8 9">
    <name type="scientific">Psilocybe cf. subviscida</name>
    <dbReference type="NCBI Taxonomy" id="2480587"/>
    <lineage>
        <taxon>Eukaryota</taxon>
        <taxon>Fungi</taxon>
        <taxon>Dikarya</taxon>
        <taxon>Basidiomycota</taxon>
        <taxon>Agaricomycotina</taxon>
        <taxon>Agaricomycetes</taxon>
        <taxon>Agaricomycetidae</taxon>
        <taxon>Agaricales</taxon>
        <taxon>Agaricineae</taxon>
        <taxon>Strophariaceae</taxon>
        <taxon>Psilocybe</taxon>
    </lineage>
</organism>
<keyword evidence="4" id="KW-0808">Transferase</keyword>
<keyword evidence="1" id="KW-0963">Cytoplasm</keyword>
<evidence type="ECO:0000313" key="8">
    <source>
        <dbReference type="EMBL" id="KAF5323268.1"/>
    </source>
</evidence>
<keyword evidence="2" id="KW-0690">Ribosome biogenesis</keyword>